<dbReference type="GO" id="GO:0009279">
    <property type="term" value="C:cell outer membrane"/>
    <property type="evidence" value="ECO:0007669"/>
    <property type="project" value="UniProtKB-SubCell"/>
</dbReference>
<dbReference type="GO" id="GO:0015344">
    <property type="term" value="F:siderophore uptake transmembrane transporter activity"/>
    <property type="evidence" value="ECO:0007669"/>
    <property type="project" value="TreeGrafter"/>
</dbReference>
<keyword evidence="2" id="KW-0813">Transport</keyword>
<dbReference type="InterPro" id="IPR039426">
    <property type="entry name" value="TonB-dep_rcpt-like"/>
</dbReference>
<reference evidence="11" key="1">
    <citation type="submission" date="2017-01" db="EMBL/GenBank/DDBJ databases">
        <authorList>
            <person name="Varghese N."/>
            <person name="Submissions S."/>
        </authorList>
    </citation>
    <scope>NUCLEOTIDE SEQUENCE [LARGE SCALE GENOMIC DNA]</scope>
    <source>
        <strain evidence="11">DM9</strain>
    </source>
</reference>
<dbReference type="PANTHER" id="PTHR30069">
    <property type="entry name" value="TONB-DEPENDENT OUTER MEMBRANE RECEPTOR"/>
    <property type="match status" value="1"/>
</dbReference>
<feature type="domain" description="TonB-dependent receptor plug" evidence="9">
    <location>
        <begin position="145"/>
        <end position="223"/>
    </location>
</feature>
<gene>
    <name evidence="10" type="ORF">SAMN05421545_2204</name>
</gene>
<dbReference type="SUPFAM" id="SSF49464">
    <property type="entry name" value="Carboxypeptidase regulatory domain-like"/>
    <property type="match status" value="1"/>
</dbReference>
<evidence type="ECO:0000256" key="3">
    <source>
        <dbReference type="ARBA" id="ARBA00022452"/>
    </source>
</evidence>
<dbReference type="Gene3D" id="2.40.170.20">
    <property type="entry name" value="TonB-dependent receptor, beta-barrel domain"/>
    <property type="match status" value="1"/>
</dbReference>
<name>A0A1N6Y1D5_9BACT</name>
<dbReference type="Pfam" id="PF07715">
    <property type="entry name" value="Plug"/>
    <property type="match status" value="1"/>
</dbReference>
<keyword evidence="3" id="KW-1134">Transmembrane beta strand</keyword>
<dbReference type="InterPro" id="IPR036942">
    <property type="entry name" value="Beta-barrel_TonB_sf"/>
</dbReference>
<evidence type="ECO:0000313" key="11">
    <source>
        <dbReference type="Proteomes" id="UP000185924"/>
    </source>
</evidence>
<protein>
    <submittedName>
        <fullName evidence="10">Outer membrane receptor for ferrienterochelin and colicins</fullName>
    </submittedName>
</protein>
<sequence length="804" mass="89295">MCLLFRAVLLVALLFPLTCVAQDRKAVVTVGGFVQDSLSGERLPGAMVRISGQHLATSTNAFGFFSMAVPSGAVQVEVRYLGYGTQVTHLYLRGDTSLVVRLSPKSSQLAEVHITSGAPSHTDIRLANKITLSSREIQELPRLMGEADAVKAIQLLPGVQGGREGASDLHVRGGGPDQNLILLDGVPVYNVSHLLGLFSVFNTDAIKNVDIVKGGFPARYGGRLSSVVEVQLKEGSNQGFRGEGAVGLLSSKLLLEGPVSGGKTSFLVAGRRTYVDALAAAASKLSGEEMSRYRFYDLNLKVNHRFSPQDRLYLSVYAGDDSFADTYVYAGEHQREEQQFKLQWGNVTSALRWNHVFSPKLFGNMTLTYSGYEFKVVDDTKLQQQDSLFHLTLTYASRIRDWGAKFDFDYIPSPRHEINFGGNYTNHLFHPDAIQVDAHLNTPSAIVSAGADVIPAQEYYLYAEDVVRLSDRLQASTGLHYSGFVVKGRHFHSLQPRLALAYHSAKGLSLKSSFSTMAQYLHLLSNTSTGTPTDIWVPATAQVAPQRAWQYTLGASSLAWGGALDVSGELYYKHMANTAEFKDTPDFMQEFIKSGSNTDFAAYVSRPYEERVVSGKGWTYGSEWLVRKREGKTTGWISYTLAWAWRQSDSLNYGERYPYTYDSRHTMAVVASHSLTEALRIGGSWTYRSGSAVTLPTTHYKAYQEEIGQPGQVPQPGSVEFLGERNNFRMPAYHRLDVGITHHKKKNWGERTWNLSVYNLYNRQNPFFLRTSTPGVLSSGTVKRQLYQVSLFPILPSFSYGFKF</sequence>
<dbReference type="InterPro" id="IPR008969">
    <property type="entry name" value="CarboxyPept-like_regulatory"/>
</dbReference>
<dbReference type="PANTHER" id="PTHR30069:SF29">
    <property type="entry name" value="HEMOGLOBIN AND HEMOGLOBIN-HAPTOGLOBIN-BINDING PROTEIN 1-RELATED"/>
    <property type="match status" value="1"/>
</dbReference>
<feature type="chain" id="PRO_5013360459" evidence="8">
    <location>
        <begin position="22"/>
        <end position="804"/>
    </location>
</feature>
<dbReference type="Pfam" id="PF13715">
    <property type="entry name" value="CarbopepD_reg_2"/>
    <property type="match status" value="1"/>
</dbReference>
<keyword evidence="11" id="KW-1185">Reference proteome</keyword>
<dbReference type="EMBL" id="FTNM01000003">
    <property type="protein sequence ID" value="SIR08452.1"/>
    <property type="molecule type" value="Genomic_DNA"/>
</dbReference>
<keyword evidence="10" id="KW-0675">Receptor</keyword>
<dbReference type="InterPro" id="IPR037066">
    <property type="entry name" value="Plug_dom_sf"/>
</dbReference>
<keyword evidence="6" id="KW-0472">Membrane</keyword>
<evidence type="ECO:0000256" key="2">
    <source>
        <dbReference type="ARBA" id="ARBA00022448"/>
    </source>
</evidence>
<proteinExistence type="predicted"/>
<dbReference type="Proteomes" id="UP000185924">
    <property type="component" value="Unassembled WGS sequence"/>
</dbReference>
<dbReference type="SUPFAM" id="SSF56935">
    <property type="entry name" value="Porins"/>
    <property type="match status" value="1"/>
</dbReference>
<dbReference type="InterPro" id="IPR012910">
    <property type="entry name" value="Plug_dom"/>
</dbReference>
<evidence type="ECO:0000259" key="9">
    <source>
        <dbReference type="Pfam" id="PF07715"/>
    </source>
</evidence>
<dbReference type="AlphaFoldDB" id="A0A1N6Y1D5"/>
<keyword evidence="7" id="KW-0998">Cell outer membrane</keyword>
<evidence type="ECO:0000256" key="4">
    <source>
        <dbReference type="ARBA" id="ARBA00022692"/>
    </source>
</evidence>
<accession>A0A1N6Y1D5</accession>
<feature type="signal peptide" evidence="8">
    <location>
        <begin position="1"/>
        <end position="21"/>
    </location>
</feature>
<keyword evidence="5 8" id="KW-0732">Signal</keyword>
<evidence type="ECO:0000256" key="1">
    <source>
        <dbReference type="ARBA" id="ARBA00004571"/>
    </source>
</evidence>
<dbReference type="Gene3D" id="2.60.40.1120">
    <property type="entry name" value="Carboxypeptidase-like, regulatory domain"/>
    <property type="match status" value="1"/>
</dbReference>
<dbReference type="GO" id="GO:0044718">
    <property type="term" value="P:siderophore transmembrane transport"/>
    <property type="evidence" value="ECO:0007669"/>
    <property type="project" value="TreeGrafter"/>
</dbReference>
<evidence type="ECO:0000256" key="6">
    <source>
        <dbReference type="ARBA" id="ARBA00023136"/>
    </source>
</evidence>
<dbReference type="Gene3D" id="2.170.130.10">
    <property type="entry name" value="TonB-dependent receptor, plug domain"/>
    <property type="match status" value="1"/>
</dbReference>
<evidence type="ECO:0000313" key="10">
    <source>
        <dbReference type="EMBL" id="SIR08452.1"/>
    </source>
</evidence>
<keyword evidence="4" id="KW-0812">Transmembrane</keyword>
<dbReference type="STRING" id="1077936.SAMN05421545_2204"/>
<evidence type="ECO:0000256" key="7">
    <source>
        <dbReference type="ARBA" id="ARBA00023237"/>
    </source>
</evidence>
<comment type="subcellular location">
    <subcellularLocation>
        <location evidence="1">Cell outer membrane</location>
        <topology evidence="1">Multi-pass membrane protein</topology>
    </subcellularLocation>
</comment>
<evidence type="ECO:0000256" key="8">
    <source>
        <dbReference type="SAM" id="SignalP"/>
    </source>
</evidence>
<organism evidence="10 11">
    <name type="scientific">Pontibacter lucknowensis</name>
    <dbReference type="NCBI Taxonomy" id="1077936"/>
    <lineage>
        <taxon>Bacteria</taxon>
        <taxon>Pseudomonadati</taxon>
        <taxon>Bacteroidota</taxon>
        <taxon>Cytophagia</taxon>
        <taxon>Cytophagales</taxon>
        <taxon>Hymenobacteraceae</taxon>
        <taxon>Pontibacter</taxon>
    </lineage>
</organism>
<evidence type="ECO:0000256" key="5">
    <source>
        <dbReference type="ARBA" id="ARBA00022729"/>
    </source>
</evidence>